<comment type="caution">
    <text evidence="2">The sequence shown here is derived from an EMBL/GenBank/DDBJ whole genome shotgun (WGS) entry which is preliminary data.</text>
</comment>
<dbReference type="PROSITE" id="PS51186">
    <property type="entry name" value="GNAT"/>
    <property type="match status" value="1"/>
</dbReference>
<evidence type="ECO:0000259" key="1">
    <source>
        <dbReference type="PROSITE" id="PS51186"/>
    </source>
</evidence>
<proteinExistence type="predicted"/>
<dbReference type="PANTHER" id="PTHR43792">
    <property type="entry name" value="GNAT FAMILY, PUTATIVE (AFU_ORTHOLOGUE AFUA_3G00765)-RELATED-RELATED"/>
    <property type="match status" value="1"/>
</dbReference>
<dbReference type="EMBL" id="BAABJX010000022">
    <property type="protein sequence ID" value="GAA4830146.1"/>
    <property type="molecule type" value="Genomic_DNA"/>
</dbReference>
<accession>A0ABP9DAS9</accession>
<name>A0ABP9DAS9_9BACT</name>
<reference evidence="3" key="1">
    <citation type="journal article" date="2019" name="Int. J. Syst. Evol. Microbiol.">
        <title>The Global Catalogue of Microorganisms (GCM) 10K type strain sequencing project: providing services to taxonomists for standard genome sequencing and annotation.</title>
        <authorList>
            <consortium name="The Broad Institute Genomics Platform"/>
            <consortium name="The Broad Institute Genome Sequencing Center for Infectious Disease"/>
            <person name="Wu L."/>
            <person name="Ma J."/>
        </authorList>
    </citation>
    <scope>NUCLEOTIDE SEQUENCE [LARGE SCALE GENOMIC DNA]</scope>
    <source>
        <strain evidence="3">JCM 18326</strain>
    </source>
</reference>
<gene>
    <name evidence="2" type="ORF">GCM10023331_14260</name>
</gene>
<evidence type="ECO:0000313" key="2">
    <source>
        <dbReference type="EMBL" id="GAA4830146.1"/>
    </source>
</evidence>
<organism evidence="2 3">
    <name type="scientific">Algivirga pacifica</name>
    <dbReference type="NCBI Taxonomy" id="1162670"/>
    <lineage>
        <taxon>Bacteria</taxon>
        <taxon>Pseudomonadati</taxon>
        <taxon>Bacteroidota</taxon>
        <taxon>Cytophagia</taxon>
        <taxon>Cytophagales</taxon>
        <taxon>Flammeovirgaceae</taxon>
        <taxon>Algivirga</taxon>
    </lineage>
</organism>
<dbReference type="PANTHER" id="PTHR43792:SF1">
    <property type="entry name" value="N-ACETYLTRANSFERASE DOMAIN-CONTAINING PROTEIN"/>
    <property type="match status" value="1"/>
</dbReference>
<dbReference type="InterPro" id="IPR016181">
    <property type="entry name" value="Acyl_CoA_acyltransferase"/>
</dbReference>
<keyword evidence="3" id="KW-1185">Reference proteome</keyword>
<dbReference type="Pfam" id="PF13302">
    <property type="entry name" value="Acetyltransf_3"/>
    <property type="match status" value="1"/>
</dbReference>
<dbReference type="InterPro" id="IPR051531">
    <property type="entry name" value="N-acetyltransferase"/>
</dbReference>
<sequence>MPINSIETERLVLRSTKEEDAPFVLQLMNTPKWIQNIGDRKIYTEEAAQKHILEKMKPQFERLGYGNYTIIRKKDGAKLGFAGLYDREGVEGVDIGFGLLPEYEGQGYAYEASKVLMEKAFKDFGLKVIKGIVNPDNLASQRLLEKLGLRQVEKIKLGEEGSEVLLYKSSSIIPLS</sequence>
<dbReference type="InterPro" id="IPR000182">
    <property type="entry name" value="GNAT_dom"/>
</dbReference>
<dbReference type="Proteomes" id="UP001500298">
    <property type="component" value="Unassembled WGS sequence"/>
</dbReference>
<dbReference type="Gene3D" id="3.40.630.30">
    <property type="match status" value="1"/>
</dbReference>
<feature type="domain" description="N-acetyltransferase" evidence="1">
    <location>
        <begin position="11"/>
        <end position="171"/>
    </location>
</feature>
<dbReference type="SUPFAM" id="SSF55729">
    <property type="entry name" value="Acyl-CoA N-acyltransferases (Nat)"/>
    <property type="match status" value="1"/>
</dbReference>
<protein>
    <submittedName>
        <fullName evidence="2">GNAT family N-acetyltransferase</fullName>
    </submittedName>
</protein>
<evidence type="ECO:0000313" key="3">
    <source>
        <dbReference type="Proteomes" id="UP001500298"/>
    </source>
</evidence>
<dbReference type="RefSeq" id="WP_345370459.1">
    <property type="nucleotide sequence ID" value="NZ_BAABJX010000022.1"/>
</dbReference>